<dbReference type="Proteomes" id="UP000004810">
    <property type="component" value="Unassembled WGS sequence"/>
</dbReference>
<gene>
    <name evidence="2" type="ORF">WUBG_17049</name>
</gene>
<dbReference type="AlphaFoldDB" id="J9ADI9"/>
<reference evidence="3" key="1">
    <citation type="submission" date="2012-08" db="EMBL/GenBank/DDBJ databases">
        <title>The Genome Sequence of Wuchereria bancrofti.</title>
        <authorList>
            <person name="Nutman T.B."/>
            <person name="Fink D.L."/>
            <person name="Russ C."/>
            <person name="Young S."/>
            <person name="Zeng Q."/>
            <person name="Koehrsen M."/>
            <person name="Alvarado L."/>
            <person name="Berlin A."/>
            <person name="Chapman S.B."/>
            <person name="Chen Z."/>
            <person name="Freedman E."/>
            <person name="Gellesch M."/>
            <person name="Goldberg J."/>
            <person name="Griggs A."/>
            <person name="Gujja S."/>
            <person name="Heilman E.R."/>
            <person name="Heiman D."/>
            <person name="Hepburn T."/>
            <person name="Howarth C."/>
            <person name="Jen D."/>
            <person name="Larson L."/>
            <person name="Lewis B."/>
            <person name="Mehta T."/>
            <person name="Park D."/>
            <person name="Pearson M."/>
            <person name="Roberts A."/>
            <person name="Saif S."/>
            <person name="Shea T."/>
            <person name="Shenoy N."/>
            <person name="Sisk P."/>
            <person name="Stolte C."/>
            <person name="Sykes S."/>
            <person name="Walk T."/>
            <person name="White J."/>
            <person name="Yandava C."/>
            <person name="Haas B."/>
            <person name="Henn M.R."/>
            <person name="Nusbaum C."/>
            <person name="Birren B."/>
        </authorList>
    </citation>
    <scope>NUCLEOTIDE SEQUENCE [LARGE SCALE GENOMIC DNA]</scope>
    <source>
        <strain evidence="3">NA</strain>
    </source>
</reference>
<keyword evidence="1" id="KW-1133">Transmembrane helix</keyword>
<feature type="transmembrane region" description="Helical" evidence="1">
    <location>
        <begin position="64"/>
        <end position="81"/>
    </location>
</feature>
<dbReference type="EMBL" id="ADBV01017078">
    <property type="protein sequence ID" value="EJW72045.1"/>
    <property type="molecule type" value="Genomic_DNA"/>
</dbReference>
<organism evidence="2 3">
    <name type="scientific">Wuchereria bancrofti</name>
    <dbReference type="NCBI Taxonomy" id="6293"/>
    <lineage>
        <taxon>Eukaryota</taxon>
        <taxon>Metazoa</taxon>
        <taxon>Ecdysozoa</taxon>
        <taxon>Nematoda</taxon>
        <taxon>Chromadorea</taxon>
        <taxon>Rhabditida</taxon>
        <taxon>Spirurina</taxon>
        <taxon>Spiruromorpha</taxon>
        <taxon>Filarioidea</taxon>
        <taxon>Onchocercidae</taxon>
        <taxon>Wuchereria</taxon>
    </lineage>
</organism>
<feature type="non-terminal residue" evidence="2">
    <location>
        <position position="1"/>
    </location>
</feature>
<evidence type="ECO:0000313" key="3">
    <source>
        <dbReference type="Proteomes" id="UP000004810"/>
    </source>
</evidence>
<protein>
    <submittedName>
        <fullName evidence="2">Uncharacterized protein</fullName>
    </submittedName>
</protein>
<keyword evidence="1" id="KW-0812">Transmembrane</keyword>
<feature type="non-terminal residue" evidence="2">
    <location>
        <position position="82"/>
    </location>
</feature>
<accession>J9ADI9</accession>
<name>J9ADI9_WUCBA</name>
<keyword evidence="1" id="KW-0472">Membrane</keyword>
<sequence length="82" mass="9346">IVHRYVHVNQMNLCVLMDVVYKKCGSVMVTMTVVTIQMSKHVVIEQHLMVAQQANLNVAMGDNVYHLAFIVMVPMIVKMDLM</sequence>
<comment type="caution">
    <text evidence="2">The sequence shown here is derived from an EMBL/GenBank/DDBJ whole genome shotgun (WGS) entry which is preliminary data.</text>
</comment>
<evidence type="ECO:0000256" key="1">
    <source>
        <dbReference type="SAM" id="Phobius"/>
    </source>
</evidence>
<proteinExistence type="predicted"/>
<evidence type="ECO:0000313" key="2">
    <source>
        <dbReference type="EMBL" id="EJW72045.1"/>
    </source>
</evidence>